<dbReference type="AlphaFoldDB" id="A0A061AM28"/>
<gene>
    <name evidence="3" type="ORF">RHTO0S_01e06920g</name>
</gene>
<dbReference type="EMBL" id="LK052936">
    <property type="protein sequence ID" value="CDR35779.1"/>
    <property type="molecule type" value="Genomic_DNA"/>
</dbReference>
<organism evidence="3">
    <name type="scientific">Rhodotorula toruloides</name>
    <name type="common">Yeast</name>
    <name type="synonym">Rhodosporidium toruloides</name>
    <dbReference type="NCBI Taxonomy" id="5286"/>
    <lineage>
        <taxon>Eukaryota</taxon>
        <taxon>Fungi</taxon>
        <taxon>Dikarya</taxon>
        <taxon>Basidiomycota</taxon>
        <taxon>Pucciniomycotina</taxon>
        <taxon>Microbotryomycetes</taxon>
        <taxon>Sporidiobolales</taxon>
        <taxon>Sporidiobolaceae</taxon>
        <taxon>Rhodotorula</taxon>
    </lineage>
</organism>
<accession>A0A061AM28</accession>
<keyword evidence="2" id="KW-0812">Transmembrane</keyword>
<evidence type="ECO:0000256" key="1">
    <source>
        <dbReference type="SAM" id="MobiDB-lite"/>
    </source>
</evidence>
<feature type="region of interest" description="Disordered" evidence="1">
    <location>
        <begin position="1"/>
        <end position="28"/>
    </location>
</feature>
<feature type="transmembrane region" description="Helical" evidence="2">
    <location>
        <begin position="31"/>
        <end position="53"/>
    </location>
</feature>
<protein>
    <submittedName>
        <fullName evidence="3">RHTO0S01e06920g1_1</fullName>
    </submittedName>
</protein>
<reference evidence="3" key="1">
    <citation type="journal article" date="2014" name="Genome Announc.">
        <title>Draft genome sequence of Rhodosporidium toruloides CECT1137, an oleaginous yeast of biotechnological interest.</title>
        <authorList>
            <person name="Morin N."/>
            <person name="Calcas X."/>
            <person name="Devillers H."/>
            <person name="Durrens P."/>
            <person name="Sherman D.J."/>
            <person name="Nicaud J.-M."/>
            <person name="Neuveglise C."/>
        </authorList>
    </citation>
    <scope>NUCLEOTIDE SEQUENCE</scope>
    <source>
        <strain evidence="3">CECT1137</strain>
    </source>
</reference>
<keyword evidence="2" id="KW-1133">Transmembrane helix</keyword>
<proteinExistence type="predicted"/>
<dbReference type="OrthoDB" id="2538110at2759"/>
<name>A0A061AM28_RHOTO</name>
<evidence type="ECO:0000313" key="3">
    <source>
        <dbReference type="EMBL" id="CDR35779.1"/>
    </source>
</evidence>
<sequence>MPSDLRSTDTATRSPAPERPSPPASSTSRPLLRTFLVCFFAALYALAAIRWSLPPHSWVEKWIARRVSQDRAAWTRPGLRTVERYSPQHKYRPAAAPVITSVGKDGKVYRKGEYY</sequence>
<evidence type="ECO:0000256" key="2">
    <source>
        <dbReference type="SAM" id="Phobius"/>
    </source>
</evidence>
<keyword evidence="2" id="KW-0472">Membrane</keyword>